<name>A0AAE1VTQ8_9SOLA</name>
<dbReference type="AlphaFoldDB" id="A0AAE1VTQ8"/>
<keyword evidence="4" id="KW-1185">Reference proteome</keyword>
<keyword evidence="2" id="KW-0812">Transmembrane</keyword>
<evidence type="ECO:0000256" key="2">
    <source>
        <dbReference type="SAM" id="Phobius"/>
    </source>
</evidence>
<reference evidence="3" key="1">
    <citation type="submission" date="2023-12" db="EMBL/GenBank/DDBJ databases">
        <title>Genome assembly of Anisodus tanguticus.</title>
        <authorList>
            <person name="Wang Y.-J."/>
        </authorList>
    </citation>
    <scope>NUCLEOTIDE SEQUENCE</scope>
    <source>
        <strain evidence="3">KB-2021</strain>
        <tissue evidence="3">Leaf</tissue>
    </source>
</reference>
<feature type="region of interest" description="Disordered" evidence="1">
    <location>
        <begin position="38"/>
        <end position="63"/>
    </location>
</feature>
<feature type="transmembrane region" description="Helical" evidence="2">
    <location>
        <begin position="6"/>
        <end position="24"/>
    </location>
</feature>
<protein>
    <submittedName>
        <fullName evidence="3">Uncharacterized protein</fullName>
    </submittedName>
</protein>
<evidence type="ECO:0000256" key="1">
    <source>
        <dbReference type="SAM" id="MobiDB-lite"/>
    </source>
</evidence>
<keyword evidence="2" id="KW-1133">Transmembrane helix</keyword>
<accession>A0AAE1VTQ8</accession>
<comment type="caution">
    <text evidence="3">The sequence shown here is derived from an EMBL/GenBank/DDBJ whole genome shotgun (WGS) entry which is preliminary data.</text>
</comment>
<gene>
    <name evidence="3" type="ORF">RND71_002807</name>
</gene>
<keyword evidence="2" id="KW-0472">Membrane</keyword>
<dbReference type="EMBL" id="JAVYJV010000002">
    <property type="protein sequence ID" value="KAK4376511.1"/>
    <property type="molecule type" value="Genomic_DNA"/>
</dbReference>
<evidence type="ECO:0000313" key="4">
    <source>
        <dbReference type="Proteomes" id="UP001291623"/>
    </source>
</evidence>
<sequence>MNHKAFSLLFIAFFSLMFCLYSTIPSRRLLQDISEIPLRPHHSRPDHSATEQPPPANPTTCSGMDRQKLESCIRSQVKEDLCKNYNIC</sequence>
<evidence type="ECO:0000313" key="3">
    <source>
        <dbReference type="EMBL" id="KAK4376511.1"/>
    </source>
</evidence>
<organism evidence="3 4">
    <name type="scientific">Anisodus tanguticus</name>
    <dbReference type="NCBI Taxonomy" id="243964"/>
    <lineage>
        <taxon>Eukaryota</taxon>
        <taxon>Viridiplantae</taxon>
        <taxon>Streptophyta</taxon>
        <taxon>Embryophyta</taxon>
        <taxon>Tracheophyta</taxon>
        <taxon>Spermatophyta</taxon>
        <taxon>Magnoliopsida</taxon>
        <taxon>eudicotyledons</taxon>
        <taxon>Gunneridae</taxon>
        <taxon>Pentapetalae</taxon>
        <taxon>asterids</taxon>
        <taxon>lamiids</taxon>
        <taxon>Solanales</taxon>
        <taxon>Solanaceae</taxon>
        <taxon>Solanoideae</taxon>
        <taxon>Hyoscyameae</taxon>
        <taxon>Anisodus</taxon>
    </lineage>
</organism>
<dbReference type="Proteomes" id="UP001291623">
    <property type="component" value="Unassembled WGS sequence"/>
</dbReference>
<proteinExistence type="predicted"/>